<sequence length="599" mass="65544">MKGFFRETFQTIRLNLLRLAVFSMCWRLAAGLGLWKLTGLLLRFSLRSAGYSYLTMSNLFPVLVSPAAVFSFLLLTALTSIAMTGELAGLITLYQAASYSRRAGLGAVASGALLKTWEQLRRGNWRLFLLALASYLMMNCYVLLRIFTRIRPINFVLDELLNLPAGRLFLVLLVVGLALVGVPTMMVFFTCMVEQKNFRDGLRRSRVLIKGRWPGALLRLLALNGMVVAGIGILHVVLYLGAAVVAAVFEEGYRATAVLLAVSGRIEAMVLFLGSSMATAVDFGGLTVMYGRFAGREPAGTSDGPVLRLSGRGRRLGLAALGIGIVLSGILTADLIWNGVGLDSALLADTEITAHRGSSLRAPENTLPALETAVEEMADFCEIDVQMTLDGVIVVCHDLNVKRVSGVNRRLGEMTWDEVKKLDVGSSVGPEFAGVGIPALEEMLEAARGRIRLNIELKNIGDDTDLPEQTAAMILDMGMEEQCVITSVKLSYLERVKAVSQNLKTGYILPAAYGNYYDNPALDFISIRSSFVTSRLVERLHELGKGVHVWTVNQSSEMEQMRLLGVDNIITDDPARAREVLYGEETAAGLMEYLRLMLR</sequence>
<feature type="transmembrane region" description="Helical" evidence="1">
    <location>
        <begin position="58"/>
        <end position="78"/>
    </location>
</feature>
<accession>A0A9D2L700</accession>
<dbReference type="Gene3D" id="3.20.20.190">
    <property type="entry name" value="Phosphatidylinositol (PI) phosphodiesterase"/>
    <property type="match status" value="1"/>
</dbReference>
<evidence type="ECO:0000313" key="4">
    <source>
        <dbReference type="Proteomes" id="UP000886804"/>
    </source>
</evidence>
<dbReference type="Pfam" id="PF03009">
    <property type="entry name" value="GDPD"/>
    <property type="match status" value="1"/>
</dbReference>
<dbReference type="Proteomes" id="UP000886804">
    <property type="component" value="Unassembled WGS sequence"/>
</dbReference>
<feature type="transmembrane region" description="Helical" evidence="1">
    <location>
        <begin position="168"/>
        <end position="195"/>
    </location>
</feature>
<dbReference type="SUPFAM" id="SSF51695">
    <property type="entry name" value="PLC-like phosphodiesterases"/>
    <property type="match status" value="1"/>
</dbReference>
<gene>
    <name evidence="3" type="ORF">H9716_04810</name>
</gene>
<dbReference type="AlphaFoldDB" id="A0A9D2L700"/>
<protein>
    <submittedName>
        <fullName evidence="3">Glycerophosphoryl diester phosphodiesterase membrane domain-containing protein</fullName>
    </submittedName>
</protein>
<organism evidence="3 4">
    <name type="scientific">Candidatus Enterocloster faecavium</name>
    <dbReference type="NCBI Taxonomy" id="2838560"/>
    <lineage>
        <taxon>Bacteria</taxon>
        <taxon>Bacillati</taxon>
        <taxon>Bacillota</taxon>
        <taxon>Clostridia</taxon>
        <taxon>Lachnospirales</taxon>
        <taxon>Lachnospiraceae</taxon>
        <taxon>Enterocloster</taxon>
    </lineage>
</organism>
<evidence type="ECO:0000256" key="1">
    <source>
        <dbReference type="SAM" id="Phobius"/>
    </source>
</evidence>
<dbReference type="GO" id="GO:0006629">
    <property type="term" value="P:lipid metabolic process"/>
    <property type="evidence" value="ECO:0007669"/>
    <property type="project" value="InterPro"/>
</dbReference>
<dbReference type="Pfam" id="PF10110">
    <property type="entry name" value="GPDPase_memb"/>
    <property type="match status" value="1"/>
</dbReference>
<evidence type="ECO:0000313" key="3">
    <source>
        <dbReference type="EMBL" id="HJB07168.1"/>
    </source>
</evidence>
<feature type="domain" description="GP-PDE" evidence="2">
    <location>
        <begin position="350"/>
        <end position="581"/>
    </location>
</feature>
<reference evidence="3" key="2">
    <citation type="submission" date="2021-04" db="EMBL/GenBank/DDBJ databases">
        <authorList>
            <person name="Gilroy R."/>
        </authorList>
    </citation>
    <scope>NUCLEOTIDE SEQUENCE</scope>
    <source>
        <strain evidence="3">CHK188-4685</strain>
    </source>
</reference>
<proteinExistence type="predicted"/>
<dbReference type="PANTHER" id="PTHR46211:SF8">
    <property type="entry name" value="PHOSPHODIESTERASE"/>
    <property type="match status" value="1"/>
</dbReference>
<evidence type="ECO:0000259" key="2">
    <source>
        <dbReference type="PROSITE" id="PS51704"/>
    </source>
</evidence>
<dbReference type="PROSITE" id="PS51704">
    <property type="entry name" value="GP_PDE"/>
    <property type="match status" value="1"/>
</dbReference>
<feature type="transmembrane region" description="Helical" evidence="1">
    <location>
        <begin position="269"/>
        <end position="295"/>
    </location>
</feature>
<feature type="transmembrane region" description="Helical" evidence="1">
    <location>
        <begin position="127"/>
        <end position="148"/>
    </location>
</feature>
<reference evidence="3" key="1">
    <citation type="journal article" date="2021" name="PeerJ">
        <title>Extensive microbial diversity within the chicken gut microbiome revealed by metagenomics and culture.</title>
        <authorList>
            <person name="Gilroy R."/>
            <person name="Ravi A."/>
            <person name="Getino M."/>
            <person name="Pursley I."/>
            <person name="Horton D.L."/>
            <person name="Alikhan N.F."/>
            <person name="Baker D."/>
            <person name="Gharbi K."/>
            <person name="Hall N."/>
            <person name="Watson M."/>
            <person name="Adriaenssens E.M."/>
            <person name="Foster-Nyarko E."/>
            <person name="Jarju S."/>
            <person name="Secka A."/>
            <person name="Antonio M."/>
            <person name="Oren A."/>
            <person name="Chaudhuri R.R."/>
            <person name="La Ragione R."/>
            <person name="Hildebrand F."/>
            <person name="Pallen M.J."/>
        </authorList>
    </citation>
    <scope>NUCLEOTIDE SEQUENCE</scope>
    <source>
        <strain evidence="3">CHK188-4685</strain>
    </source>
</reference>
<dbReference type="InterPro" id="IPR018476">
    <property type="entry name" value="GlyceroP-diester-Pdiesterase_M"/>
</dbReference>
<feature type="transmembrane region" description="Helical" evidence="1">
    <location>
        <begin position="16"/>
        <end position="38"/>
    </location>
</feature>
<name>A0A9D2L700_9FIRM</name>
<dbReference type="PANTHER" id="PTHR46211">
    <property type="entry name" value="GLYCEROPHOSPHORYL DIESTER PHOSPHODIESTERASE"/>
    <property type="match status" value="1"/>
</dbReference>
<keyword evidence="1" id="KW-0812">Transmembrane</keyword>
<dbReference type="InterPro" id="IPR017946">
    <property type="entry name" value="PLC-like_Pdiesterase_TIM-brl"/>
</dbReference>
<keyword evidence="1" id="KW-1133">Transmembrane helix</keyword>
<dbReference type="GO" id="GO:0008081">
    <property type="term" value="F:phosphoric diester hydrolase activity"/>
    <property type="evidence" value="ECO:0007669"/>
    <property type="project" value="InterPro"/>
</dbReference>
<feature type="transmembrane region" description="Helical" evidence="1">
    <location>
        <begin position="316"/>
        <end position="337"/>
    </location>
</feature>
<feature type="transmembrane region" description="Helical" evidence="1">
    <location>
        <begin position="216"/>
        <end position="249"/>
    </location>
</feature>
<dbReference type="EMBL" id="DWYS01000058">
    <property type="protein sequence ID" value="HJB07168.1"/>
    <property type="molecule type" value="Genomic_DNA"/>
</dbReference>
<dbReference type="InterPro" id="IPR030395">
    <property type="entry name" value="GP_PDE_dom"/>
</dbReference>
<comment type="caution">
    <text evidence="3">The sequence shown here is derived from an EMBL/GenBank/DDBJ whole genome shotgun (WGS) entry which is preliminary data.</text>
</comment>
<keyword evidence="1" id="KW-0472">Membrane</keyword>